<feature type="region of interest" description="Disordered" evidence="1">
    <location>
        <begin position="1"/>
        <end position="23"/>
    </location>
</feature>
<keyword evidence="3" id="KW-1185">Reference proteome</keyword>
<dbReference type="InterPro" id="IPR036086">
    <property type="entry name" value="ParB/Sulfiredoxin_sf"/>
</dbReference>
<dbReference type="InterPro" id="IPR050336">
    <property type="entry name" value="Chromosome_partition/occlusion"/>
</dbReference>
<dbReference type="PANTHER" id="PTHR33375:SF1">
    <property type="entry name" value="CHROMOSOME-PARTITIONING PROTEIN PARB-RELATED"/>
    <property type="match status" value="1"/>
</dbReference>
<evidence type="ECO:0000313" key="2">
    <source>
        <dbReference type="EMBL" id="GAA2062242.1"/>
    </source>
</evidence>
<proteinExistence type="predicted"/>
<dbReference type="SUPFAM" id="SSF109709">
    <property type="entry name" value="KorB DNA-binding domain-like"/>
    <property type="match status" value="1"/>
</dbReference>
<protein>
    <submittedName>
        <fullName evidence="2">Uncharacterized protein</fullName>
    </submittedName>
</protein>
<comment type="caution">
    <text evidence="2">The sequence shown here is derived from an EMBL/GenBank/DDBJ whole genome shotgun (WGS) entry which is preliminary data.</text>
</comment>
<gene>
    <name evidence="2" type="ORF">GCM10009839_86720</name>
</gene>
<organism evidence="2 3">
    <name type="scientific">Catenulispora yoronensis</name>
    <dbReference type="NCBI Taxonomy" id="450799"/>
    <lineage>
        <taxon>Bacteria</taxon>
        <taxon>Bacillati</taxon>
        <taxon>Actinomycetota</taxon>
        <taxon>Actinomycetes</taxon>
        <taxon>Catenulisporales</taxon>
        <taxon>Catenulisporaceae</taxon>
        <taxon>Catenulispora</taxon>
    </lineage>
</organism>
<dbReference type="EMBL" id="BAAAQN010000086">
    <property type="protein sequence ID" value="GAA2062242.1"/>
    <property type="molecule type" value="Genomic_DNA"/>
</dbReference>
<dbReference type="SUPFAM" id="SSF110849">
    <property type="entry name" value="ParB/Sulfiredoxin"/>
    <property type="match status" value="1"/>
</dbReference>
<evidence type="ECO:0000256" key="1">
    <source>
        <dbReference type="SAM" id="MobiDB-lite"/>
    </source>
</evidence>
<reference evidence="3" key="1">
    <citation type="journal article" date="2019" name="Int. J. Syst. Evol. Microbiol.">
        <title>The Global Catalogue of Microorganisms (GCM) 10K type strain sequencing project: providing services to taxonomists for standard genome sequencing and annotation.</title>
        <authorList>
            <consortium name="The Broad Institute Genomics Platform"/>
            <consortium name="The Broad Institute Genome Sequencing Center for Infectious Disease"/>
            <person name="Wu L."/>
            <person name="Ma J."/>
        </authorList>
    </citation>
    <scope>NUCLEOTIDE SEQUENCE [LARGE SCALE GENOMIC DNA]</scope>
    <source>
        <strain evidence="3">JCM 16014</strain>
    </source>
</reference>
<name>A0ABP5H0Y9_9ACTN</name>
<dbReference type="PANTHER" id="PTHR33375">
    <property type="entry name" value="CHROMOSOME-PARTITIONING PROTEIN PARB-RELATED"/>
    <property type="match status" value="1"/>
</dbReference>
<sequence>MTKNSFGDYDADTQQADRDEQLKAPAHTAPLRKFALNPFNRVLPPGDVRDMAASLRRWGQVQPIRVVTRGAFEKRFRGRDYKPFKTSVDFVVIIGNKRLAGADLTKLDKLEYVVDNALVTDGRHPAEMILEENRRRTDLTCMDEARQVVELLPLHGDNLTRLAEHLGPGYGRSWVSTRKALHDKLPQIAKDAVDLRLIEFTQARSLITLALPEQLAQLAEWGVDVGGQKPEGTVTAETLVVTPTRSVTRVTAPRAPSEAFMVQKVRAFAGKHGPATAGRVLREQLDDDQAVQAVEAMVEGLNPAAFERLLDSLAQRHAATRASVPGQGTAP</sequence>
<dbReference type="Proteomes" id="UP001500751">
    <property type="component" value="Unassembled WGS sequence"/>
</dbReference>
<dbReference type="Gene3D" id="3.90.1530.30">
    <property type="match status" value="1"/>
</dbReference>
<dbReference type="Gene3D" id="1.10.10.2830">
    <property type="match status" value="1"/>
</dbReference>
<dbReference type="RefSeq" id="WP_344671596.1">
    <property type="nucleotide sequence ID" value="NZ_BAAAQN010000086.1"/>
</dbReference>
<evidence type="ECO:0000313" key="3">
    <source>
        <dbReference type="Proteomes" id="UP001500751"/>
    </source>
</evidence>
<accession>A0ABP5H0Y9</accession>